<evidence type="ECO:0000313" key="3">
    <source>
        <dbReference type="Proteomes" id="UP000320876"/>
    </source>
</evidence>
<comment type="caution">
    <text evidence="2">The sequence shown here is derived from an EMBL/GenBank/DDBJ whole genome shotgun (WGS) entry which is preliminary data.</text>
</comment>
<proteinExistence type="predicted"/>
<evidence type="ECO:0000313" key="2">
    <source>
        <dbReference type="EMBL" id="TQJ01357.1"/>
    </source>
</evidence>
<organism evidence="2 3">
    <name type="scientific">Amycolatopsis cihanbeyliensis</name>
    <dbReference type="NCBI Taxonomy" id="1128664"/>
    <lineage>
        <taxon>Bacteria</taxon>
        <taxon>Bacillati</taxon>
        <taxon>Actinomycetota</taxon>
        <taxon>Actinomycetes</taxon>
        <taxon>Pseudonocardiales</taxon>
        <taxon>Pseudonocardiaceae</taxon>
        <taxon>Amycolatopsis</taxon>
    </lineage>
</organism>
<dbReference type="Proteomes" id="UP000320876">
    <property type="component" value="Unassembled WGS sequence"/>
</dbReference>
<evidence type="ECO:0000256" key="1">
    <source>
        <dbReference type="SAM" id="MobiDB-lite"/>
    </source>
</evidence>
<sequence>MVFISGEKSDDNDPPAVAGDTGGEMCSVRELVQSKLETR</sequence>
<dbReference type="EMBL" id="VFML01000001">
    <property type="protein sequence ID" value="TQJ01357.1"/>
    <property type="molecule type" value="Genomic_DNA"/>
</dbReference>
<accession>A0A542DE56</accession>
<protein>
    <submittedName>
        <fullName evidence="2">Uncharacterized protein</fullName>
    </submittedName>
</protein>
<dbReference type="AlphaFoldDB" id="A0A542DE56"/>
<name>A0A542DE56_AMYCI</name>
<feature type="region of interest" description="Disordered" evidence="1">
    <location>
        <begin position="1"/>
        <end position="26"/>
    </location>
</feature>
<gene>
    <name evidence="2" type="ORF">FB471_1035</name>
</gene>
<keyword evidence="3" id="KW-1185">Reference proteome</keyword>
<reference evidence="2 3" key="1">
    <citation type="submission" date="2019-06" db="EMBL/GenBank/DDBJ databases">
        <title>Sequencing the genomes of 1000 actinobacteria strains.</title>
        <authorList>
            <person name="Klenk H.-P."/>
        </authorList>
    </citation>
    <scope>NUCLEOTIDE SEQUENCE [LARGE SCALE GENOMIC DNA]</scope>
    <source>
        <strain evidence="2 3">DSM 45679</strain>
    </source>
</reference>